<dbReference type="AlphaFoldDB" id="A0A8J6NSB4"/>
<feature type="domain" description="NADH:ubiquinone oxidoreductase 30kDa subunit" evidence="1">
    <location>
        <begin position="25"/>
        <end position="114"/>
    </location>
</feature>
<accession>A0A8J6NSB4</accession>
<dbReference type="EMBL" id="JACNIG010000195">
    <property type="protein sequence ID" value="MBC8431969.1"/>
    <property type="molecule type" value="Genomic_DNA"/>
</dbReference>
<dbReference type="GO" id="GO:0008137">
    <property type="term" value="F:NADH dehydrogenase (ubiquinone) activity"/>
    <property type="evidence" value="ECO:0007669"/>
    <property type="project" value="InterPro"/>
</dbReference>
<comment type="caution">
    <text evidence="2">The sequence shown here is derived from an EMBL/GenBank/DDBJ whole genome shotgun (WGS) entry which is preliminary data.</text>
</comment>
<dbReference type="InterPro" id="IPR001268">
    <property type="entry name" value="NADH_UbQ_OxRdtase_30kDa_su"/>
</dbReference>
<evidence type="ECO:0000259" key="1">
    <source>
        <dbReference type="Pfam" id="PF00329"/>
    </source>
</evidence>
<dbReference type="PIRSF" id="PIRSF036585">
    <property type="entry name" value="EchD"/>
    <property type="match status" value="1"/>
</dbReference>
<sequence length="128" mass="14319">MQAEVIPVTLNTVLGECAKTKVESYRLVTLSCTALPDGNYDILYHFDKDLKLKHLRLTVAGNATVPSISSVYFSAFLVENEIQDLFGLRFSGLAIDYKRTLYLEEEVKTTPFCRYVVGKGDRKTDSGS</sequence>
<organism evidence="2 3">
    <name type="scientific">Candidatus Desulfatibia vada</name>
    <dbReference type="NCBI Taxonomy" id="2841696"/>
    <lineage>
        <taxon>Bacteria</taxon>
        <taxon>Pseudomonadati</taxon>
        <taxon>Thermodesulfobacteriota</taxon>
        <taxon>Desulfobacteria</taxon>
        <taxon>Desulfobacterales</taxon>
        <taxon>Desulfobacterales incertae sedis</taxon>
        <taxon>Candidatus Desulfatibia</taxon>
    </lineage>
</organism>
<dbReference type="InterPro" id="IPR037232">
    <property type="entry name" value="NADH_quin_OxRdtase_su_C/D-like"/>
</dbReference>
<dbReference type="SUPFAM" id="SSF143243">
    <property type="entry name" value="Nqo5-like"/>
    <property type="match status" value="1"/>
</dbReference>
<dbReference type="Pfam" id="PF00329">
    <property type="entry name" value="Complex1_30kDa"/>
    <property type="match status" value="1"/>
</dbReference>
<dbReference type="Gene3D" id="3.30.460.80">
    <property type="entry name" value="NADH:ubiquinone oxidoreductase, 30kDa subunit"/>
    <property type="match status" value="1"/>
</dbReference>
<gene>
    <name evidence="2" type="ORF">H8D96_08610</name>
</gene>
<evidence type="ECO:0000313" key="3">
    <source>
        <dbReference type="Proteomes" id="UP000605201"/>
    </source>
</evidence>
<evidence type="ECO:0000313" key="2">
    <source>
        <dbReference type="EMBL" id="MBC8431969.1"/>
    </source>
</evidence>
<reference evidence="2 3" key="1">
    <citation type="submission" date="2020-08" db="EMBL/GenBank/DDBJ databases">
        <title>Bridging the membrane lipid divide: bacteria of the FCB group superphylum have the potential to synthesize archaeal ether lipids.</title>
        <authorList>
            <person name="Villanueva L."/>
            <person name="Von Meijenfeldt F.A.B."/>
            <person name="Westbye A.B."/>
            <person name="Yadav S."/>
            <person name="Hopmans E.C."/>
            <person name="Dutilh B.E."/>
            <person name="Sinninghe Damste J.S."/>
        </authorList>
    </citation>
    <scope>NUCLEOTIDE SEQUENCE [LARGE SCALE GENOMIC DNA]</scope>
    <source>
        <strain evidence="2">NIOZ-UU17</strain>
    </source>
</reference>
<proteinExistence type="predicted"/>
<protein>
    <submittedName>
        <fullName evidence="2">NADH-quinone oxidoreductase subunit C</fullName>
    </submittedName>
</protein>
<name>A0A8J6NSB4_9BACT</name>
<dbReference type="InterPro" id="IPR012179">
    <property type="entry name" value="NiFe-hyd_3_EchD"/>
</dbReference>
<dbReference type="Proteomes" id="UP000605201">
    <property type="component" value="Unassembled WGS sequence"/>
</dbReference>